<dbReference type="PANTHER" id="PTHR43124">
    <property type="entry name" value="PURINE EFFLUX PUMP PBUE"/>
    <property type="match status" value="1"/>
</dbReference>
<evidence type="ECO:0000256" key="2">
    <source>
        <dbReference type="ARBA" id="ARBA00022475"/>
    </source>
</evidence>
<comment type="subcellular location">
    <subcellularLocation>
        <location evidence="1">Cell membrane</location>
        <topology evidence="1">Multi-pass membrane protein</topology>
    </subcellularLocation>
</comment>
<evidence type="ECO:0000259" key="7">
    <source>
        <dbReference type="PROSITE" id="PS50850"/>
    </source>
</evidence>
<keyword evidence="4 6" id="KW-1133">Transmembrane helix</keyword>
<dbReference type="PANTHER" id="PTHR43124:SF3">
    <property type="entry name" value="CHLORAMPHENICOL EFFLUX PUMP RV0191"/>
    <property type="match status" value="1"/>
</dbReference>
<dbReference type="RefSeq" id="WP_346061771.1">
    <property type="nucleotide sequence ID" value="NZ_BAAADR010000004.1"/>
</dbReference>
<feature type="transmembrane region" description="Helical" evidence="6">
    <location>
        <begin position="47"/>
        <end position="68"/>
    </location>
</feature>
<protein>
    <submittedName>
        <fullName evidence="8">Nitrate/nitrite transporter</fullName>
    </submittedName>
</protein>
<dbReference type="Pfam" id="PF07690">
    <property type="entry name" value="MFS_1"/>
    <property type="match status" value="1"/>
</dbReference>
<dbReference type="InterPro" id="IPR020846">
    <property type="entry name" value="MFS_dom"/>
</dbReference>
<dbReference type="Gene3D" id="1.20.1250.20">
    <property type="entry name" value="MFS general substrate transporter like domains"/>
    <property type="match status" value="1"/>
</dbReference>
<dbReference type="InterPro" id="IPR036259">
    <property type="entry name" value="MFS_trans_sf"/>
</dbReference>
<keyword evidence="9" id="KW-1185">Reference proteome</keyword>
<evidence type="ECO:0000256" key="3">
    <source>
        <dbReference type="ARBA" id="ARBA00022692"/>
    </source>
</evidence>
<feature type="transmembrane region" description="Helical" evidence="6">
    <location>
        <begin position="169"/>
        <end position="190"/>
    </location>
</feature>
<dbReference type="Proteomes" id="UP001596411">
    <property type="component" value="Unassembled WGS sequence"/>
</dbReference>
<dbReference type="EMBL" id="JBHSZP010000002">
    <property type="protein sequence ID" value="MFC7088497.1"/>
    <property type="molecule type" value="Genomic_DNA"/>
</dbReference>
<keyword evidence="2" id="KW-1003">Cell membrane</keyword>
<evidence type="ECO:0000313" key="9">
    <source>
        <dbReference type="Proteomes" id="UP001596411"/>
    </source>
</evidence>
<feature type="transmembrane region" description="Helical" evidence="6">
    <location>
        <begin position="342"/>
        <end position="361"/>
    </location>
</feature>
<dbReference type="InterPro" id="IPR011701">
    <property type="entry name" value="MFS"/>
</dbReference>
<evidence type="ECO:0000313" key="8">
    <source>
        <dbReference type="EMBL" id="MFC7088497.1"/>
    </source>
</evidence>
<dbReference type="InterPro" id="IPR050189">
    <property type="entry name" value="MFS_Efflux_Transporters"/>
</dbReference>
<keyword evidence="5 6" id="KW-0472">Membrane</keyword>
<feature type="transmembrane region" description="Helical" evidence="6">
    <location>
        <begin position="280"/>
        <end position="298"/>
    </location>
</feature>
<feature type="transmembrane region" description="Helical" evidence="6">
    <location>
        <begin position="80"/>
        <end position="101"/>
    </location>
</feature>
<name>A0ABW2EV82_9GAMM</name>
<accession>A0ABW2EV82</accession>
<evidence type="ECO:0000256" key="1">
    <source>
        <dbReference type="ARBA" id="ARBA00004651"/>
    </source>
</evidence>
<dbReference type="PROSITE" id="PS50850">
    <property type="entry name" value="MFS"/>
    <property type="match status" value="1"/>
</dbReference>
<dbReference type="SUPFAM" id="SSF103473">
    <property type="entry name" value="MFS general substrate transporter"/>
    <property type="match status" value="1"/>
</dbReference>
<reference evidence="9" key="1">
    <citation type="journal article" date="2019" name="Int. J. Syst. Evol. Microbiol.">
        <title>The Global Catalogue of Microorganisms (GCM) 10K type strain sequencing project: providing services to taxonomists for standard genome sequencing and annotation.</title>
        <authorList>
            <consortium name="The Broad Institute Genomics Platform"/>
            <consortium name="The Broad Institute Genome Sequencing Center for Infectious Disease"/>
            <person name="Wu L."/>
            <person name="Ma J."/>
        </authorList>
    </citation>
    <scope>NUCLEOTIDE SEQUENCE [LARGE SCALE GENOMIC DNA]</scope>
    <source>
        <strain evidence="9">CGMCC 1.13666</strain>
    </source>
</reference>
<evidence type="ECO:0000256" key="5">
    <source>
        <dbReference type="ARBA" id="ARBA00023136"/>
    </source>
</evidence>
<evidence type="ECO:0000256" key="4">
    <source>
        <dbReference type="ARBA" id="ARBA00022989"/>
    </source>
</evidence>
<feature type="transmembrane region" description="Helical" evidence="6">
    <location>
        <begin position="12"/>
        <end position="35"/>
    </location>
</feature>
<keyword evidence="3 6" id="KW-0812">Transmembrane</keyword>
<feature type="domain" description="Major facilitator superfamily (MFS) profile" evidence="7">
    <location>
        <begin position="13"/>
        <end position="389"/>
    </location>
</feature>
<comment type="caution">
    <text evidence="8">The sequence shown here is derived from an EMBL/GenBank/DDBJ whole genome shotgun (WGS) entry which is preliminary data.</text>
</comment>
<proteinExistence type="predicted"/>
<organism evidence="8 9">
    <name type="scientific">Halomonas salifodinae</name>
    <dbReference type="NCBI Taxonomy" id="438745"/>
    <lineage>
        <taxon>Bacteria</taxon>
        <taxon>Pseudomonadati</taxon>
        <taxon>Pseudomonadota</taxon>
        <taxon>Gammaproteobacteria</taxon>
        <taxon>Oceanospirillales</taxon>
        <taxon>Halomonadaceae</taxon>
        <taxon>Halomonas</taxon>
    </lineage>
</organism>
<feature type="transmembrane region" description="Helical" evidence="6">
    <location>
        <begin position="367"/>
        <end position="392"/>
    </location>
</feature>
<gene>
    <name evidence="8" type="ORF">ACFQH5_02890</name>
</gene>
<evidence type="ECO:0000256" key="6">
    <source>
        <dbReference type="SAM" id="Phobius"/>
    </source>
</evidence>
<feature type="transmembrane region" description="Helical" evidence="6">
    <location>
        <begin position="215"/>
        <end position="235"/>
    </location>
</feature>
<feature type="transmembrane region" description="Helical" evidence="6">
    <location>
        <begin position="247"/>
        <end position="268"/>
    </location>
</feature>
<feature type="transmembrane region" description="Helical" evidence="6">
    <location>
        <begin position="304"/>
        <end position="330"/>
    </location>
</feature>
<sequence>MGYRTLLRDHRGLLSIAFLAMFTSSLGQSFFIGLFQAPIAERLGLSAGQFGTAYALVTLVAGFAMLRLGPSIDWIAPRRFAITVLLALLAGILLLTTAPWWGLGLLGLGLVRLCGQGMMTHLGNTLAGREFTALRGRALGLVGTGLMLGETALPPLMAALLVWLGWRELWWLFAAVLALCWVPLLLWGPWPGAPGRRPVRGQPQDGPRPFRERRFWRLLPLLMTLPVTMTGLFIYQARMTEDLGSTLGVYALALAGMGLAKLPGALLGGRWVDRLGPVRLARLYLLPYALALVVAIVWGGHPGVWALMVGGGLAMGAQESIATSLLVRLWGSEHLGTVRATLSAAMVFSTGIAPAVLGLALDLGASFTLILAGMLALLVVGWLLAQGVLVSARSGQD</sequence>